<dbReference type="EMBL" id="CAJPVJ010002431">
    <property type="protein sequence ID" value="CAG2166280.1"/>
    <property type="molecule type" value="Genomic_DNA"/>
</dbReference>
<dbReference type="InterPro" id="IPR018737">
    <property type="entry name" value="DREAM_LIN52"/>
</dbReference>
<dbReference type="Proteomes" id="UP000728032">
    <property type="component" value="Unassembled WGS sequence"/>
</dbReference>
<dbReference type="Pfam" id="PF10044">
    <property type="entry name" value="LIN52"/>
    <property type="match status" value="1"/>
</dbReference>
<evidence type="ECO:0000313" key="3">
    <source>
        <dbReference type="EMBL" id="CAD7646591.1"/>
    </source>
</evidence>
<dbReference type="PANTHER" id="PTHR31489">
    <property type="entry name" value="LIN52 FAMILY MEMBER"/>
    <property type="match status" value="1"/>
</dbReference>
<name>A0A7R9QIY0_9ACAR</name>
<feature type="region of interest" description="Disordered" evidence="2">
    <location>
        <begin position="1"/>
        <end position="24"/>
    </location>
</feature>
<evidence type="ECO:0000256" key="1">
    <source>
        <dbReference type="ARBA" id="ARBA00005456"/>
    </source>
</evidence>
<dbReference type="EMBL" id="OC917256">
    <property type="protein sequence ID" value="CAD7646591.1"/>
    <property type="molecule type" value="Genomic_DNA"/>
</dbReference>
<dbReference type="AlphaFoldDB" id="A0A7R9QIY0"/>
<dbReference type="PANTHER" id="PTHR31489:SF2">
    <property type="entry name" value="PROTEIN LIN-52 HOMOLOG"/>
    <property type="match status" value="1"/>
</dbReference>
<gene>
    <name evidence="3" type="ORF">ONB1V03_LOCUS5804</name>
</gene>
<dbReference type="GO" id="GO:0006355">
    <property type="term" value="P:regulation of DNA-templated transcription"/>
    <property type="evidence" value="ECO:0007669"/>
    <property type="project" value="InterPro"/>
</dbReference>
<feature type="compositionally biased region" description="Polar residues" evidence="2">
    <location>
        <begin position="1"/>
        <end position="23"/>
    </location>
</feature>
<accession>A0A7R9QIY0</accession>
<reference evidence="3" key="1">
    <citation type="submission" date="2020-11" db="EMBL/GenBank/DDBJ databases">
        <authorList>
            <person name="Tran Van P."/>
        </authorList>
    </citation>
    <scope>NUCLEOTIDE SEQUENCE</scope>
</reference>
<evidence type="ECO:0000313" key="4">
    <source>
        <dbReference type="Proteomes" id="UP000728032"/>
    </source>
</evidence>
<evidence type="ECO:0008006" key="5">
    <source>
        <dbReference type="Google" id="ProtNLM"/>
    </source>
</evidence>
<dbReference type="OrthoDB" id="5834362at2759"/>
<sequence length="147" mass="16582">MSSKQTPNECSVESNDTNPSQLMATEDVFNGTDLERDLLLSEERLDRASPDLWPEQIPGVTEFLANSSPPLFDTKSQASEWLTDLDPDDINMLHGFGSLTASALLEKVKELQNLSYQLGLEEAREMTRGKFLNVLQTRPKRINNNKR</sequence>
<keyword evidence="4" id="KW-1185">Reference proteome</keyword>
<proteinExistence type="inferred from homology"/>
<comment type="similarity">
    <text evidence="1">Belongs to the lin-52 family.</text>
</comment>
<evidence type="ECO:0000256" key="2">
    <source>
        <dbReference type="SAM" id="MobiDB-lite"/>
    </source>
</evidence>
<dbReference type="GO" id="GO:0070176">
    <property type="term" value="C:DRM complex"/>
    <property type="evidence" value="ECO:0007669"/>
    <property type="project" value="InterPro"/>
</dbReference>
<organism evidence="3">
    <name type="scientific">Oppiella nova</name>
    <dbReference type="NCBI Taxonomy" id="334625"/>
    <lineage>
        <taxon>Eukaryota</taxon>
        <taxon>Metazoa</taxon>
        <taxon>Ecdysozoa</taxon>
        <taxon>Arthropoda</taxon>
        <taxon>Chelicerata</taxon>
        <taxon>Arachnida</taxon>
        <taxon>Acari</taxon>
        <taxon>Acariformes</taxon>
        <taxon>Sarcoptiformes</taxon>
        <taxon>Oribatida</taxon>
        <taxon>Brachypylina</taxon>
        <taxon>Oppioidea</taxon>
        <taxon>Oppiidae</taxon>
        <taxon>Oppiella</taxon>
    </lineage>
</organism>
<protein>
    <recommendedName>
        <fullName evidence="5">Protein lin-52 homolog</fullName>
    </recommendedName>
</protein>